<keyword evidence="2" id="KW-1185">Reference proteome</keyword>
<evidence type="ECO:0000313" key="2">
    <source>
        <dbReference type="Proteomes" id="UP001177021"/>
    </source>
</evidence>
<gene>
    <name evidence="1" type="ORF">MILVUS5_LOCUS7509</name>
</gene>
<comment type="caution">
    <text evidence="1">The sequence shown here is derived from an EMBL/GenBank/DDBJ whole genome shotgun (WGS) entry which is preliminary data.</text>
</comment>
<reference evidence="1" key="1">
    <citation type="submission" date="2023-10" db="EMBL/GenBank/DDBJ databases">
        <authorList>
            <person name="Rodriguez Cubillos JULIANA M."/>
            <person name="De Vega J."/>
        </authorList>
    </citation>
    <scope>NUCLEOTIDE SEQUENCE</scope>
</reference>
<dbReference type="Proteomes" id="UP001177021">
    <property type="component" value="Unassembled WGS sequence"/>
</dbReference>
<proteinExistence type="predicted"/>
<accession>A0ACB0IXS8</accession>
<protein>
    <submittedName>
        <fullName evidence="1">Uncharacterized protein</fullName>
    </submittedName>
</protein>
<organism evidence="1 2">
    <name type="scientific">Trifolium pratense</name>
    <name type="common">Red clover</name>
    <dbReference type="NCBI Taxonomy" id="57577"/>
    <lineage>
        <taxon>Eukaryota</taxon>
        <taxon>Viridiplantae</taxon>
        <taxon>Streptophyta</taxon>
        <taxon>Embryophyta</taxon>
        <taxon>Tracheophyta</taxon>
        <taxon>Spermatophyta</taxon>
        <taxon>Magnoliopsida</taxon>
        <taxon>eudicotyledons</taxon>
        <taxon>Gunneridae</taxon>
        <taxon>Pentapetalae</taxon>
        <taxon>rosids</taxon>
        <taxon>fabids</taxon>
        <taxon>Fabales</taxon>
        <taxon>Fabaceae</taxon>
        <taxon>Papilionoideae</taxon>
        <taxon>50 kb inversion clade</taxon>
        <taxon>NPAAA clade</taxon>
        <taxon>Hologalegina</taxon>
        <taxon>IRL clade</taxon>
        <taxon>Trifolieae</taxon>
        <taxon>Trifolium</taxon>
    </lineage>
</organism>
<dbReference type="EMBL" id="CASHSV030000013">
    <property type="protein sequence ID" value="CAJ2637114.1"/>
    <property type="molecule type" value="Genomic_DNA"/>
</dbReference>
<name>A0ACB0IXS8_TRIPR</name>
<evidence type="ECO:0000313" key="1">
    <source>
        <dbReference type="EMBL" id="CAJ2637114.1"/>
    </source>
</evidence>
<sequence>MAYIFNISSISLRFLILLIIVFTLFMQLIPAINADMNMKMRKLGNLPSPPPPPKVDRAAVPGNGETHP</sequence>